<dbReference type="Proteomes" id="UP001163285">
    <property type="component" value="Chromosome"/>
</dbReference>
<dbReference type="PANTHER" id="PTHR30537">
    <property type="entry name" value="HTH-TYPE TRANSCRIPTIONAL REGULATOR"/>
    <property type="match status" value="1"/>
</dbReference>
<dbReference type="FunFam" id="1.10.10.10:FF:000001">
    <property type="entry name" value="LysR family transcriptional regulator"/>
    <property type="match status" value="1"/>
</dbReference>
<evidence type="ECO:0000256" key="2">
    <source>
        <dbReference type="ARBA" id="ARBA00023015"/>
    </source>
</evidence>
<evidence type="ECO:0000313" key="8">
    <source>
        <dbReference type="EMBL" id="GJB91963.1"/>
    </source>
</evidence>
<reference evidence="10" key="3">
    <citation type="submission" date="2023-04" db="EMBL/GenBank/DDBJ databases">
        <title>Whole Genome Sequence of Multi-drug resistant Aeromonas caviae as a gut pathogen in newborn.</title>
        <authorList>
            <person name="Jadhav S.V."/>
            <person name="Saroj S.D."/>
            <person name="Saha U.B."/>
            <person name="Sen S."/>
            <person name="Kher A."/>
        </authorList>
    </citation>
    <scope>NUCLEOTIDE SEQUENCE</scope>
    <source>
        <strain evidence="10">SVJ23</strain>
    </source>
</reference>
<gene>
    <name evidence="9" type="ORF">JC965_00995</name>
    <name evidence="6" type="ORF">KAM343_01340</name>
    <name evidence="7" type="ORF">KAM348_23670</name>
    <name evidence="8" type="ORF">KAM382_20240</name>
    <name evidence="10" type="ORF">OJY61_04830</name>
</gene>
<dbReference type="Pfam" id="PF03466">
    <property type="entry name" value="LysR_substrate"/>
    <property type="match status" value="1"/>
</dbReference>
<sequence length="305" mass="35119">MKLPPLRAVQYFEVVARLLSFSRAALELNVSQSAVSHQIRLLEDFLGERLLLRQGRLLSLTPQGEIYFEGIAAGLVQIAQSSEQLRGGGEMRVRLAVYSSFAVKWLIPRLAGLRQLYPELDLSLEMVAEDPELSDRVADGFITVSPEGPGYMHDLLYRERLMPVCSRRMWQQVEGEWPATLWQLPLLSIQAIYREKGEDWRRWAEMGGLTIPPEARVHHFSHILLALEAANWDQGMALINDYMLQPEDPRLVRLPLHALETGDNFYFVFKRSRAHEPAISRLRQWLWQESQASLRPGENEPLRRV</sequence>
<evidence type="ECO:0000256" key="4">
    <source>
        <dbReference type="ARBA" id="ARBA00023163"/>
    </source>
</evidence>
<dbReference type="InterPro" id="IPR036390">
    <property type="entry name" value="WH_DNA-bd_sf"/>
</dbReference>
<protein>
    <submittedName>
        <fullName evidence="7">LysR family transcriptional regulator</fullName>
    </submittedName>
    <submittedName>
        <fullName evidence="10">LysR substrate-binding domain-containing protein</fullName>
    </submittedName>
</protein>
<dbReference type="Proteomes" id="UP000737420">
    <property type="component" value="Unassembled WGS sequence"/>
</dbReference>
<evidence type="ECO:0000313" key="6">
    <source>
        <dbReference type="EMBL" id="GJA39338.1"/>
    </source>
</evidence>
<dbReference type="SUPFAM" id="SSF46785">
    <property type="entry name" value="Winged helix' DNA-binding domain"/>
    <property type="match status" value="1"/>
</dbReference>
<name>A0A125Y3B7_AERCA</name>
<organism evidence="7 12">
    <name type="scientific">Aeromonas caviae</name>
    <name type="common">Aeromonas punctata</name>
    <dbReference type="NCBI Taxonomy" id="648"/>
    <lineage>
        <taxon>Bacteria</taxon>
        <taxon>Pseudomonadati</taxon>
        <taxon>Pseudomonadota</taxon>
        <taxon>Gammaproteobacteria</taxon>
        <taxon>Aeromonadales</taxon>
        <taxon>Aeromonadaceae</taxon>
        <taxon>Aeromonas</taxon>
    </lineage>
</organism>
<dbReference type="EMBL" id="CP110176">
    <property type="protein sequence ID" value="UZC87275.1"/>
    <property type="molecule type" value="Genomic_DNA"/>
</dbReference>
<dbReference type="OrthoDB" id="6787458at2"/>
<dbReference type="InterPro" id="IPR058163">
    <property type="entry name" value="LysR-type_TF_proteobact-type"/>
</dbReference>
<dbReference type="RefSeq" id="WP_042014956.1">
    <property type="nucleotide sequence ID" value="NZ_AP019195.1"/>
</dbReference>
<evidence type="ECO:0000256" key="3">
    <source>
        <dbReference type="ARBA" id="ARBA00023125"/>
    </source>
</evidence>
<dbReference type="EMBL" id="BPNL01000025">
    <property type="protein sequence ID" value="GJA54944.1"/>
    <property type="molecule type" value="Genomic_DNA"/>
</dbReference>
<dbReference type="GeneID" id="48824026"/>
<evidence type="ECO:0000313" key="10">
    <source>
        <dbReference type="EMBL" id="UZC87275.1"/>
    </source>
</evidence>
<dbReference type="Pfam" id="PF00126">
    <property type="entry name" value="HTH_1"/>
    <property type="match status" value="1"/>
</dbReference>
<dbReference type="Proteomes" id="UP000886939">
    <property type="component" value="Unassembled WGS sequence"/>
</dbReference>
<evidence type="ECO:0000256" key="1">
    <source>
        <dbReference type="ARBA" id="ARBA00009437"/>
    </source>
</evidence>
<evidence type="ECO:0000313" key="9">
    <source>
        <dbReference type="EMBL" id="QQA61146.1"/>
    </source>
</evidence>
<keyword evidence="3" id="KW-0238">DNA-binding</keyword>
<dbReference type="SUPFAM" id="SSF53850">
    <property type="entry name" value="Periplasmic binding protein-like II"/>
    <property type="match status" value="1"/>
</dbReference>
<reference evidence="9" key="1">
    <citation type="submission" date="2020-12" db="EMBL/GenBank/DDBJ databases">
        <title>GES Beta-lactamases isolated from hospital effluents in Brazil.</title>
        <authorList>
            <person name="Conte D."/>
            <person name="Mesa D."/>
            <person name="Palmeiro J.K."/>
            <person name="Dalla-Costa L.M."/>
        </authorList>
    </citation>
    <scope>NUCLEOTIDE SEQUENCE [LARGE SCALE GENOMIC DNA]</scope>
    <source>
        <strain evidence="9">Aero21</strain>
    </source>
</reference>
<keyword evidence="4" id="KW-0804">Transcription</keyword>
<comment type="similarity">
    <text evidence="1">Belongs to the LysR transcriptional regulatory family.</text>
</comment>
<evidence type="ECO:0000313" key="12">
    <source>
        <dbReference type="Proteomes" id="UP000887009"/>
    </source>
</evidence>
<dbReference type="PRINTS" id="PR00039">
    <property type="entry name" value="HTHLYSR"/>
</dbReference>
<feature type="domain" description="HTH lysR-type" evidence="5">
    <location>
        <begin position="4"/>
        <end position="61"/>
    </location>
</feature>
<accession>A0A125Y3B7</accession>
<evidence type="ECO:0000313" key="11">
    <source>
        <dbReference type="Proteomes" id="UP000737420"/>
    </source>
</evidence>
<proteinExistence type="inferred from homology"/>
<dbReference type="InterPro" id="IPR036388">
    <property type="entry name" value="WH-like_DNA-bd_sf"/>
</dbReference>
<dbReference type="EMBL" id="BPNI01000001">
    <property type="protein sequence ID" value="GJA39338.1"/>
    <property type="molecule type" value="Genomic_DNA"/>
</dbReference>
<evidence type="ECO:0000313" key="7">
    <source>
        <dbReference type="EMBL" id="GJA54944.1"/>
    </source>
</evidence>
<keyword evidence="2" id="KW-0805">Transcription regulation</keyword>
<dbReference type="GO" id="GO:0003700">
    <property type="term" value="F:DNA-binding transcription factor activity"/>
    <property type="evidence" value="ECO:0007669"/>
    <property type="project" value="InterPro"/>
</dbReference>
<dbReference type="GO" id="GO:0006351">
    <property type="term" value="P:DNA-templated transcription"/>
    <property type="evidence" value="ECO:0007669"/>
    <property type="project" value="TreeGrafter"/>
</dbReference>
<dbReference type="PROSITE" id="PS50931">
    <property type="entry name" value="HTH_LYSR"/>
    <property type="match status" value="1"/>
</dbReference>
<dbReference type="InterPro" id="IPR005119">
    <property type="entry name" value="LysR_subst-bd"/>
</dbReference>
<dbReference type="GO" id="GO:0043565">
    <property type="term" value="F:sequence-specific DNA binding"/>
    <property type="evidence" value="ECO:0007669"/>
    <property type="project" value="TreeGrafter"/>
</dbReference>
<dbReference type="Gene3D" id="3.40.190.10">
    <property type="entry name" value="Periplasmic binding protein-like II"/>
    <property type="match status" value="2"/>
</dbReference>
<dbReference type="Gene3D" id="1.10.10.10">
    <property type="entry name" value="Winged helix-like DNA-binding domain superfamily/Winged helix DNA-binding domain"/>
    <property type="match status" value="1"/>
</dbReference>
<dbReference type="Proteomes" id="UP000887009">
    <property type="component" value="Unassembled WGS sequence"/>
</dbReference>
<reference evidence="7 11" key="2">
    <citation type="submission" date="2021-07" db="EMBL/GenBank/DDBJ databases">
        <title>Draft genome sequence of carbapenem-resistant Aeromonas spp. in Japan.</title>
        <authorList>
            <person name="Maehana S."/>
            <person name="Suzuki M."/>
            <person name="Kitasato H."/>
        </authorList>
    </citation>
    <scope>NUCLEOTIDE SEQUENCE</scope>
    <source>
        <strain evidence="6">KAM343</strain>
        <strain evidence="7">KAM348</strain>
        <strain evidence="8 11">KAM382</strain>
    </source>
</reference>
<dbReference type="EMBL" id="CP065937">
    <property type="protein sequence ID" value="QQA61146.1"/>
    <property type="molecule type" value="Genomic_DNA"/>
</dbReference>
<dbReference type="EMBL" id="BPOP01000017">
    <property type="protein sequence ID" value="GJB91963.1"/>
    <property type="molecule type" value="Genomic_DNA"/>
</dbReference>
<dbReference type="AlphaFoldDB" id="A0A125Y3B7"/>
<dbReference type="PANTHER" id="PTHR30537:SF26">
    <property type="entry name" value="GLYCINE CLEAVAGE SYSTEM TRANSCRIPTIONAL ACTIVATOR"/>
    <property type="match status" value="1"/>
</dbReference>
<evidence type="ECO:0000259" key="5">
    <source>
        <dbReference type="PROSITE" id="PS50931"/>
    </source>
</evidence>
<dbReference type="InterPro" id="IPR000847">
    <property type="entry name" value="LysR_HTH_N"/>
</dbReference>